<keyword evidence="5" id="KW-0539">Nucleus</keyword>
<dbReference type="PROSITE" id="PS50217">
    <property type="entry name" value="BZIP"/>
    <property type="match status" value="1"/>
</dbReference>
<dbReference type="GeneID" id="9820921"/>
<evidence type="ECO:0000256" key="5">
    <source>
        <dbReference type="ARBA" id="ARBA00023242"/>
    </source>
</evidence>
<comment type="caution">
    <text evidence="9">The sequence shown here is derived from an EMBL/GenBank/DDBJ whole genome shotgun (WGS) entry which is preliminary data.</text>
</comment>
<feature type="region of interest" description="Disordered" evidence="7">
    <location>
        <begin position="386"/>
        <end position="442"/>
    </location>
</feature>
<feature type="region of interest" description="Disordered" evidence="7">
    <location>
        <begin position="37"/>
        <end position="90"/>
    </location>
</feature>
<evidence type="ECO:0000256" key="7">
    <source>
        <dbReference type="SAM" id="MobiDB-lite"/>
    </source>
</evidence>
<evidence type="ECO:0000256" key="2">
    <source>
        <dbReference type="ARBA" id="ARBA00023015"/>
    </source>
</evidence>
<evidence type="ECO:0000256" key="3">
    <source>
        <dbReference type="ARBA" id="ARBA00023125"/>
    </source>
</evidence>
<dbReference type="GO" id="GO:0000981">
    <property type="term" value="F:DNA-binding transcription factor activity, RNA polymerase II-specific"/>
    <property type="evidence" value="ECO:0007669"/>
    <property type="project" value="TreeGrafter"/>
</dbReference>
<dbReference type="AlphaFoldDB" id="A0A6A5HGS8"/>
<evidence type="ECO:0000313" key="10">
    <source>
        <dbReference type="Proteomes" id="UP000483820"/>
    </source>
</evidence>
<dbReference type="KEGG" id="crq:GCK72_005972"/>
<dbReference type="Proteomes" id="UP000483820">
    <property type="component" value="Chromosome II"/>
</dbReference>
<evidence type="ECO:0000256" key="1">
    <source>
        <dbReference type="ARBA" id="ARBA00004123"/>
    </source>
</evidence>
<reference evidence="9 10" key="1">
    <citation type="submission" date="2019-12" db="EMBL/GenBank/DDBJ databases">
        <title>Chromosome-level assembly of the Caenorhabditis remanei genome.</title>
        <authorList>
            <person name="Teterina A.A."/>
            <person name="Willis J.H."/>
            <person name="Phillips P.C."/>
        </authorList>
    </citation>
    <scope>NUCLEOTIDE SEQUENCE [LARGE SCALE GENOMIC DNA]</scope>
    <source>
        <strain evidence="9 10">PX506</strain>
        <tissue evidence="9">Whole organism</tissue>
    </source>
</reference>
<evidence type="ECO:0000256" key="4">
    <source>
        <dbReference type="ARBA" id="ARBA00023163"/>
    </source>
</evidence>
<keyword evidence="2" id="KW-0805">Transcription regulation</keyword>
<keyword evidence="6" id="KW-0175">Coiled coil</keyword>
<evidence type="ECO:0000259" key="8">
    <source>
        <dbReference type="PROSITE" id="PS50217"/>
    </source>
</evidence>
<evidence type="ECO:0000313" key="9">
    <source>
        <dbReference type="EMBL" id="KAF1766017.1"/>
    </source>
</evidence>
<accession>A0A6A5HGS8</accession>
<dbReference type="InterPro" id="IPR004827">
    <property type="entry name" value="bZIP"/>
</dbReference>
<keyword evidence="4" id="KW-0804">Transcription</keyword>
<dbReference type="Pfam" id="PF00170">
    <property type="entry name" value="bZIP_1"/>
    <property type="match status" value="1"/>
</dbReference>
<feature type="coiled-coil region" evidence="6">
    <location>
        <begin position="327"/>
        <end position="368"/>
    </location>
</feature>
<dbReference type="SUPFAM" id="SSF57959">
    <property type="entry name" value="Leucine zipper domain"/>
    <property type="match status" value="1"/>
</dbReference>
<dbReference type="Gene3D" id="1.20.5.170">
    <property type="match status" value="1"/>
</dbReference>
<name>A0A6A5HGS8_CAERE</name>
<protein>
    <recommendedName>
        <fullName evidence="8">BZIP domain-containing protein</fullName>
    </recommendedName>
</protein>
<dbReference type="SMART" id="SM00338">
    <property type="entry name" value="BRLZ"/>
    <property type="match status" value="1"/>
</dbReference>
<dbReference type="CDD" id="cd14689">
    <property type="entry name" value="bZIP_CREB3"/>
    <property type="match status" value="1"/>
</dbReference>
<gene>
    <name evidence="9" type="ORF">GCK72_005972</name>
</gene>
<feature type="compositionally biased region" description="Low complexity" evidence="7">
    <location>
        <begin position="73"/>
        <end position="86"/>
    </location>
</feature>
<dbReference type="GO" id="GO:0035497">
    <property type="term" value="F:cAMP response element binding"/>
    <property type="evidence" value="ECO:0007669"/>
    <property type="project" value="TreeGrafter"/>
</dbReference>
<organism evidence="9 10">
    <name type="scientific">Caenorhabditis remanei</name>
    <name type="common">Caenorhabditis vulgaris</name>
    <dbReference type="NCBI Taxonomy" id="31234"/>
    <lineage>
        <taxon>Eukaryota</taxon>
        <taxon>Metazoa</taxon>
        <taxon>Ecdysozoa</taxon>
        <taxon>Nematoda</taxon>
        <taxon>Chromadorea</taxon>
        <taxon>Rhabditida</taxon>
        <taxon>Rhabditina</taxon>
        <taxon>Rhabditomorpha</taxon>
        <taxon>Rhabditoidea</taxon>
        <taxon>Rhabditidae</taxon>
        <taxon>Peloderinae</taxon>
        <taxon>Caenorhabditis</taxon>
    </lineage>
</organism>
<sequence length="442" mass="49295">MPMSVPIQMHQMNMGVNNNCEMDQMMHPMHNFPMKWEPCTPPDEKPPASLLFPPLPGMFNQSRHSSNGEDYHGSSSGSPSSSLSSPNEFKDEPLGLDVHFGSALFNAPFSPSATSSHSPSYGMINSGHSMAPQQHSPLPSVAHFSHNHHLHHHVVQHHQPSLQMSMNQVFTNPGHQYVTSVPHNFLFKDSTIYEGMDEEEQDMALSSEMFLAANGDEGSEGSKEMMDVDELLLCGMGLAAAQQQLKARNKMHEMALRQQLISDQNMSTNGDLMLSAEERRTLVQEGYPIPQKYPLSKSEEESLKIVRRKIKNKLSAQESRRKRKEYIDALESRLHCFSEENKSLKQQVHQLEASNRDLQQKLHQYEKMLLRFFVLFIVSLIVLSHASEGGSPPPPPPNGTNIDPPMGNGTEPSGPMNGTDIAQENGNKTGGVIDWIKSKLGK</sequence>
<evidence type="ECO:0000256" key="6">
    <source>
        <dbReference type="SAM" id="Coils"/>
    </source>
</evidence>
<dbReference type="FunFam" id="1.20.5.170:FF:000120">
    <property type="entry name" value="CREB Homolog"/>
    <property type="match status" value="1"/>
</dbReference>
<dbReference type="PANTHER" id="PTHR46004">
    <property type="entry name" value="CYCLIC AMP RESPONSE ELEMENT-BINDING PROTEIN A"/>
    <property type="match status" value="1"/>
</dbReference>
<dbReference type="GO" id="GO:0005634">
    <property type="term" value="C:nucleus"/>
    <property type="evidence" value="ECO:0007669"/>
    <property type="project" value="UniProtKB-SubCell"/>
</dbReference>
<dbReference type="CTD" id="9820921"/>
<dbReference type="RefSeq" id="XP_053589606.1">
    <property type="nucleotide sequence ID" value="XM_053725412.1"/>
</dbReference>
<dbReference type="EMBL" id="WUAV01000002">
    <property type="protein sequence ID" value="KAF1766017.1"/>
    <property type="molecule type" value="Genomic_DNA"/>
</dbReference>
<dbReference type="PROSITE" id="PS00036">
    <property type="entry name" value="BZIP_BASIC"/>
    <property type="match status" value="1"/>
</dbReference>
<keyword evidence="3" id="KW-0238">DNA-binding</keyword>
<dbReference type="InterPro" id="IPR046347">
    <property type="entry name" value="bZIP_sf"/>
</dbReference>
<comment type="subcellular location">
    <subcellularLocation>
        <location evidence="1">Nucleus</location>
    </subcellularLocation>
</comment>
<proteinExistence type="predicted"/>
<feature type="domain" description="BZIP" evidence="8">
    <location>
        <begin position="302"/>
        <end position="365"/>
    </location>
</feature>
<dbReference type="PANTHER" id="PTHR46004:SF3">
    <property type="entry name" value="CYCLIC AMP RESPONSE ELEMENT-BINDING PROTEIN A"/>
    <property type="match status" value="1"/>
</dbReference>